<dbReference type="GO" id="GO:0031267">
    <property type="term" value="F:small GTPase binding"/>
    <property type="evidence" value="ECO:0007669"/>
    <property type="project" value="TreeGrafter"/>
</dbReference>
<reference evidence="2" key="1">
    <citation type="submission" date="2020-06" db="EMBL/GenBank/DDBJ databases">
        <authorList>
            <person name="Li T."/>
            <person name="Hu X."/>
            <person name="Zhang T."/>
            <person name="Song X."/>
            <person name="Zhang H."/>
            <person name="Dai N."/>
            <person name="Sheng W."/>
            <person name="Hou X."/>
            <person name="Wei L."/>
        </authorList>
    </citation>
    <scope>NUCLEOTIDE SEQUENCE</scope>
    <source>
        <strain evidence="2">3651</strain>
        <tissue evidence="2">Leaf</tissue>
    </source>
</reference>
<dbReference type="PROSITE" id="PS51205">
    <property type="entry name" value="VPS9"/>
    <property type="match status" value="1"/>
</dbReference>
<dbReference type="PANTHER" id="PTHR23101">
    <property type="entry name" value="RAB GDP/GTP EXCHANGE FACTOR"/>
    <property type="match status" value="1"/>
</dbReference>
<dbReference type="InterPro" id="IPR003123">
    <property type="entry name" value="VPS9"/>
</dbReference>
<proteinExistence type="predicted"/>
<dbReference type="PANTHER" id="PTHR23101:SF25">
    <property type="entry name" value="GTPASE-ACTIVATING PROTEIN AND VPS9 DOMAIN-CONTAINING PROTEIN 1"/>
    <property type="match status" value="1"/>
</dbReference>
<dbReference type="InterPro" id="IPR045046">
    <property type="entry name" value="Vps9-like"/>
</dbReference>
<dbReference type="AlphaFoldDB" id="A0AAE1XJT1"/>
<evidence type="ECO:0000313" key="3">
    <source>
        <dbReference type="Proteomes" id="UP001293254"/>
    </source>
</evidence>
<name>A0AAE1XJT1_9LAMI</name>
<dbReference type="EMBL" id="JACGWO010000012">
    <property type="protein sequence ID" value="KAK4413260.1"/>
    <property type="molecule type" value="Genomic_DNA"/>
</dbReference>
<dbReference type="Proteomes" id="UP001293254">
    <property type="component" value="Unassembled WGS sequence"/>
</dbReference>
<dbReference type="GO" id="GO:0005829">
    <property type="term" value="C:cytosol"/>
    <property type="evidence" value="ECO:0007669"/>
    <property type="project" value="TreeGrafter"/>
</dbReference>
<dbReference type="Gene3D" id="1.20.1050.80">
    <property type="entry name" value="VPS9 domain"/>
    <property type="match status" value="1"/>
</dbReference>
<dbReference type="GO" id="GO:0030139">
    <property type="term" value="C:endocytic vesicle"/>
    <property type="evidence" value="ECO:0007669"/>
    <property type="project" value="TreeGrafter"/>
</dbReference>
<dbReference type="GO" id="GO:0005085">
    <property type="term" value="F:guanyl-nucleotide exchange factor activity"/>
    <property type="evidence" value="ECO:0007669"/>
    <property type="project" value="InterPro"/>
</dbReference>
<feature type="domain" description="VPS9" evidence="1">
    <location>
        <begin position="1"/>
        <end position="115"/>
    </location>
</feature>
<evidence type="ECO:0000313" key="2">
    <source>
        <dbReference type="EMBL" id="KAK4413260.1"/>
    </source>
</evidence>
<reference evidence="2" key="2">
    <citation type="journal article" date="2024" name="Plant">
        <title>Genomic evolution and insights into agronomic trait innovations of Sesamum species.</title>
        <authorList>
            <person name="Miao H."/>
            <person name="Wang L."/>
            <person name="Qu L."/>
            <person name="Liu H."/>
            <person name="Sun Y."/>
            <person name="Le M."/>
            <person name="Wang Q."/>
            <person name="Wei S."/>
            <person name="Zheng Y."/>
            <person name="Lin W."/>
            <person name="Duan Y."/>
            <person name="Cao H."/>
            <person name="Xiong S."/>
            <person name="Wang X."/>
            <person name="Wei L."/>
            <person name="Li C."/>
            <person name="Ma Q."/>
            <person name="Ju M."/>
            <person name="Zhao R."/>
            <person name="Li G."/>
            <person name="Mu C."/>
            <person name="Tian Q."/>
            <person name="Mei H."/>
            <person name="Zhang T."/>
            <person name="Gao T."/>
            <person name="Zhang H."/>
        </authorList>
    </citation>
    <scope>NUCLEOTIDE SEQUENCE</scope>
    <source>
        <strain evidence="2">3651</strain>
    </source>
</reference>
<organism evidence="2 3">
    <name type="scientific">Sesamum alatum</name>
    <dbReference type="NCBI Taxonomy" id="300844"/>
    <lineage>
        <taxon>Eukaryota</taxon>
        <taxon>Viridiplantae</taxon>
        <taxon>Streptophyta</taxon>
        <taxon>Embryophyta</taxon>
        <taxon>Tracheophyta</taxon>
        <taxon>Spermatophyta</taxon>
        <taxon>Magnoliopsida</taxon>
        <taxon>eudicotyledons</taxon>
        <taxon>Gunneridae</taxon>
        <taxon>Pentapetalae</taxon>
        <taxon>asterids</taxon>
        <taxon>lamiids</taxon>
        <taxon>Lamiales</taxon>
        <taxon>Pedaliaceae</taxon>
        <taxon>Sesamum</taxon>
    </lineage>
</organism>
<dbReference type="GO" id="GO:0016192">
    <property type="term" value="P:vesicle-mediated transport"/>
    <property type="evidence" value="ECO:0007669"/>
    <property type="project" value="InterPro"/>
</dbReference>
<gene>
    <name evidence="2" type="ORF">Salat_2738600</name>
</gene>
<dbReference type="SUPFAM" id="SSF109993">
    <property type="entry name" value="VPS9 domain"/>
    <property type="match status" value="1"/>
</dbReference>
<evidence type="ECO:0000259" key="1">
    <source>
        <dbReference type="PROSITE" id="PS51205"/>
    </source>
</evidence>
<dbReference type="InterPro" id="IPR037191">
    <property type="entry name" value="VPS9_dom_sf"/>
</dbReference>
<comment type="caution">
    <text evidence="2">The sequence shown here is derived from an EMBL/GenBank/DDBJ whole genome shotgun (WGS) entry which is preliminary data.</text>
</comment>
<sequence>MENSDVFGSSTAPLAWHDFLERMRHPSASEFVKAIKRKRQCSRAGVSWQYGSKIQGSLPLVISDLLLNASFASNEDHPGADEFLPVLVYVTIKANSPQLHSNLSYIQRLDGKFAW</sequence>
<dbReference type="Pfam" id="PF02204">
    <property type="entry name" value="VPS9"/>
    <property type="match status" value="1"/>
</dbReference>
<keyword evidence="3" id="KW-1185">Reference proteome</keyword>
<accession>A0AAE1XJT1</accession>
<protein>
    <submittedName>
        <fullName evidence="2">Vacuolar protein sorting-associated protein 9A</fullName>
    </submittedName>
</protein>